<proteinExistence type="predicted"/>
<keyword evidence="3" id="KW-0732">Signal</keyword>
<feature type="chain" id="PRO_5040899497" evidence="3">
    <location>
        <begin position="30"/>
        <end position="676"/>
    </location>
</feature>
<evidence type="ECO:0000256" key="1">
    <source>
        <dbReference type="ARBA" id="ARBA00022656"/>
    </source>
</evidence>
<dbReference type="InterPro" id="IPR011042">
    <property type="entry name" value="6-blade_b-propeller_TolB-like"/>
</dbReference>
<dbReference type="Pfam" id="PF07995">
    <property type="entry name" value="GSDH"/>
    <property type="match status" value="1"/>
</dbReference>
<evidence type="ECO:0000313" key="5">
    <source>
        <dbReference type="EMBL" id="KAJ7365521.1"/>
    </source>
</evidence>
<accession>A0A9W9YSL8</accession>
<name>A0A9W9YSL8_9CNID</name>
<dbReference type="Proteomes" id="UP001163046">
    <property type="component" value="Unassembled WGS sequence"/>
</dbReference>
<protein>
    <submittedName>
        <fullName evidence="5">HHIP-like protein 1</fullName>
    </submittedName>
</protein>
<keyword evidence="6" id="KW-1185">Reference proteome</keyword>
<comment type="caution">
    <text evidence="5">The sequence shown here is derived from an EMBL/GenBank/DDBJ whole genome shotgun (WGS) entry which is preliminary data.</text>
</comment>
<dbReference type="OrthoDB" id="10266706at2759"/>
<evidence type="ECO:0000256" key="2">
    <source>
        <dbReference type="PROSITE-ProRule" id="PRU01005"/>
    </source>
</evidence>
<feature type="signal peptide" evidence="3">
    <location>
        <begin position="1"/>
        <end position="29"/>
    </location>
</feature>
<gene>
    <name evidence="5" type="primary">HHIPL1</name>
    <name evidence="5" type="ORF">OS493_005631</name>
</gene>
<organism evidence="5 6">
    <name type="scientific">Desmophyllum pertusum</name>
    <dbReference type="NCBI Taxonomy" id="174260"/>
    <lineage>
        <taxon>Eukaryota</taxon>
        <taxon>Metazoa</taxon>
        <taxon>Cnidaria</taxon>
        <taxon>Anthozoa</taxon>
        <taxon>Hexacorallia</taxon>
        <taxon>Scleractinia</taxon>
        <taxon>Caryophylliina</taxon>
        <taxon>Caryophylliidae</taxon>
        <taxon>Desmophyllum</taxon>
    </lineage>
</organism>
<dbReference type="PROSITE" id="PS51670">
    <property type="entry name" value="SHKT"/>
    <property type="match status" value="1"/>
</dbReference>
<dbReference type="InterPro" id="IPR011041">
    <property type="entry name" value="Quinoprot_gluc/sorb_DH_b-prop"/>
</dbReference>
<evidence type="ECO:0000259" key="4">
    <source>
        <dbReference type="PROSITE" id="PS51670"/>
    </source>
</evidence>
<sequence>MVSAISSARLLGAILCSTVLLLNRKAVDGHPQCLDFRAPFKVTSGLSFCSQNLSEYGCCTPNRDRGISNEYQKLSTRFSLDNRPKCANLVKTVLCLECNRYAAHIFEAEGNDNFDSTTAAPGLCSDFCKNCYHECNDVATYFVSTGKWKLRSSPNVTTTTTPSSLRLTEKSLCEGLLLQDADYCFPHVDTIDQKTLAKKYNYESNKDCLCVEEIARDLRNPLAGVHAGDGSGRFFIAEQLGVIRVISAAGKLLQQPFLDIKDRVLTTGSFGEERGFLSIVFHPAFKNNNRFFVYYSTRLRRRPSLRRESRRHSTKPPFLAFDHRTVLSEFRASVYNRNRGLRRSEEVILEINQPADNHNGGTLFFGSDGFLYLTIGDGGRAGDPFGENGNGLNRSTLLGSVIRIDVDARGYRYKIPSDNPFIDTPGVRPEIYAYGTRNMWRCSVDRGDRKTGEGKGRIFCGDVGQNKYEEIDMIVKGGNYGWRGLEGFQCYDKKLCHSPLVRDAIPPIFAYNHTVGKSIVGGYVYRGCQNPNLRGKYILGDTVNSRLFMLTENKTTGLWKDKEICFGDEKYCTNNLSGKFEHYILSFGEDEEGELYILSASLPSSTEKNGKVYRIVDPGKRGDPTECSTNQNTPTKSKCKDSRRSKSLCEYYRSRNQCFKHESYFRKKCKKTCGFC</sequence>
<evidence type="ECO:0000313" key="6">
    <source>
        <dbReference type="Proteomes" id="UP001163046"/>
    </source>
</evidence>
<dbReference type="GO" id="GO:0090729">
    <property type="term" value="F:toxin activity"/>
    <property type="evidence" value="ECO:0007669"/>
    <property type="project" value="UniProtKB-KW"/>
</dbReference>
<dbReference type="PANTHER" id="PTHR19328:SF75">
    <property type="entry name" value="ALDOSE SUGAR DEHYDROGENASE YLII"/>
    <property type="match status" value="1"/>
</dbReference>
<dbReference type="InterPro" id="IPR012938">
    <property type="entry name" value="Glc/Sorbosone_DH"/>
</dbReference>
<dbReference type="InterPro" id="IPR003582">
    <property type="entry name" value="ShKT_dom"/>
</dbReference>
<dbReference type="PANTHER" id="PTHR19328">
    <property type="entry name" value="HEDGEHOG-INTERACTING PROTEIN"/>
    <property type="match status" value="1"/>
</dbReference>
<keyword evidence="1" id="KW-0800">Toxin</keyword>
<comment type="caution">
    <text evidence="2">Lacks conserved residue(s) required for the propagation of feature annotation.</text>
</comment>
<dbReference type="AlphaFoldDB" id="A0A9W9YSL8"/>
<dbReference type="SUPFAM" id="SSF50952">
    <property type="entry name" value="Soluble quinoprotein glucose dehydrogenase"/>
    <property type="match status" value="1"/>
</dbReference>
<evidence type="ECO:0000256" key="3">
    <source>
        <dbReference type="SAM" id="SignalP"/>
    </source>
</evidence>
<dbReference type="EMBL" id="MU827303">
    <property type="protein sequence ID" value="KAJ7365521.1"/>
    <property type="molecule type" value="Genomic_DNA"/>
</dbReference>
<dbReference type="Gene3D" id="2.120.10.30">
    <property type="entry name" value="TolB, C-terminal domain"/>
    <property type="match status" value="1"/>
</dbReference>
<feature type="domain" description="ShKT" evidence="4">
    <location>
        <begin position="639"/>
        <end position="676"/>
    </location>
</feature>
<reference evidence="5" key="1">
    <citation type="submission" date="2023-01" db="EMBL/GenBank/DDBJ databases">
        <title>Genome assembly of the deep-sea coral Lophelia pertusa.</title>
        <authorList>
            <person name="Herrera S."/>
            <person name="Cordes E."/>
        </authorList>
    </citation>
    <scope>NUCLEOTIDE SEQUENCE</scope>
    <source>
        <strain evidence="5">USNM1676648</strain>
        <tissue evidence="5">Polyp</tissue>
    </source>
</reference>